<accession>A0A437Q4W3</accession>
<dbReference type="Proteomes" id="UP000282818">
    <property type="component" value="Unassembled WGS sequence"/>
</dbReference>
<keyword evidence="7" id="KW-0676">Redox-active center</keyword>
<sequence>MATIDDALFSYRRLNLLGFALSGCGLAYASISLAPVLEGIDCGLCAIARASLLGLSILFVIAFLLNPWVTGQRILAFIALLIAAAGMAASVRYHWLSASFAPNECSLGLDALEGTPLFQTHIAPYLPTGTECIPPSWQFYGLNLADVAMLLFFLLILIASRLLLRRPPARRTYF</sequence>
<evidence type="ECO:0000256" key="6">
    <source>
        <dbReference type="ARBA" id="ARBA00023136"/>
    </source>
</evidence>
<dbReference type="SUPFAM" id="SSF158442">
    <property type="entry name" value="DsbB-like"/>
    <property type="match status" value="1"/>
</dbReference>
<dbReference type="Gene3D" id="1.20.1550.10">
    <property type="entry name" value="DsbB-like"/>
    <property type="match status" value="1"/>
</dbReference>
<dbReference type="PANTHER" id="PTHR36570">
    <property type="entry name" value="DISULFIDE BOND FORMATION PROTEIN B"/>
    <property type="match status" value="1"/>
</dbReference>
<reference evidence="9 10" key="1">
    <citation type="submission" date="2019-01" db="EMBL/GenBank/DDBJ databases">
        <authorList>
            <person name="Chen W.-M."/>
        </authorList>
    </citation>
    <scope>NUCLEOTIDE SEQUENCE [LARGE SCALE GENOMIC DNA]</scope>
    <source>
        <strain evidence="9 10">HPM-16</strain>
    </source>
</reference>
<evidence type="ECO:0000256" key="1">
    <source>
        <dbReference type="ARBA" id="ARBA00004651"/>
    </source>
</evidence>
<keyword evidence="2" id="KW-1003">Cell membrane</keyword>
<dbReference type="EMBL" id="SACQ01000008">
    <property type="protein sequence ID" value="RVU29532.1"/>
    <property type="molecule type" value="Genomic_DNA"/>
</dbReference>
<feature type="transmembrane region" description="Helical" evidence="8">
    <location>
        <begin position="74"/>
        <end position="95"/>
    </location>
</feature>
<feature type="transmembrane region" description="Helical" evidence="8">
    <location>
        <begin position="46"/>
        <end position="65"/>
    </location>
</feature>
<evidence type="ECO:0000256" key="2">
    <source>
        <dbReference type="ARBA" id="ARBA00022475"/>
    </source>
</evidence>
<name>A0A437Q4W3_9GAMM</name>
<dbReference type="GO" id="GO:0015035">
    <property type="term" value="F:protein-disulfide reductase activity"/>
    <property type="evidence" value="ECO:0007669"/>
    <property type="project" value="InterPro"/>
</dbReference>
<evidence type="ECO:0000313" key="10">
    <source>
        <dbReference type="Proteomes" id="UP000282818"/>
    </source>
</evidence>
<comment type="caution">
    <text evidence="9">The sequence shown here is derived from an EMBL/GenBank/DDBJ whole genome shotgun (WGS) entry which is preliminary data.</text>
</comment>
<dbReference type="PANTHER" id="PTHR36570:SF3">
    <property type="entry name" value="DISULFIDE BOND FORMATION PROTEIN B"/>
    <property type="match status" value="1"/>
</dbReference>
<evidence type="ECO:0000256" key="5">
    <source>
        <dbReference type="ARBA" id="ARBA00022989"/>
    </source>
</evidence>
<protein>
    <submittedName>
        <fullName evidence="9">Disulfide bond formation protein B</fullName>
    </submittedName>
</protein>
<dbReference type="RefSeq" id="WP_127695300.1">
    <property type="nucleotide sequence ID" value="NZ_SACQ01000008.1"/>
</dbReference>
<organism evidence="9 10">
    <name type="scientific">Neptunomonas marina</name>
    <dbReference type="NCBI Taxonomy" id="1815562"/>
    <lineage>
        <taxon>Bacteria</taxon>
        <taxon>Pseudomonadati</taxon>
        <taxon>Pseudomonadota</taxon>
        <taxon>Gammaproteobacteria</taxon>
        <taxon>Oceanospirillales</taxon>
        <taxon>Oceanospirillaceae</taxon>
        <taxon>Neptunomonas</taxon>
    </lineage>
</organism>
<evidence type="ECO:0000256" key="8">
    <source>
        <dbReference type="SAM" id="Phobius"/>
    </source>
</evidence>
<evidence type="ECO:0000256" key="3">
    <source>
        <dbReference type="ARBA" id="ARBA00022692"/>
    </source>
</evidence>
<evidence type="ECO:0000313" key="9">
    <source>
        <dbReference type="EMBL" id="RVU29532.1"/>
    </source>
</evidence>
<dbReference type="InterPro" id="IPR003752">
    <property type="entry name" value="DiS_bond_form_DsbB/BdbC"/>
</dbReference>
<gene>
    <name evidence="9" type="ORF">EOE65_15280</name>
</gene>
<dbReference type="GO" id="GO:0006457">
    <property type="term" value="P:protein folding"/>
    <property type="evidence" value="ECO:0007669"/>
    <property type="project" value="InterPro"/>
</dbReference>
<proteinExistence type="predicted"/>
<dbReference type="InterPro" id="IPR050183">
    <property type="entry name" value="DsbB"/>
</dbReference>
<keyword evidence="4" id="KW-0813">Transport</keyword>
<evidence type="ECO:0000256" key="7">
    <source>
        <dbReference type="ARBA" id="ARBA00023284"/>
    </source>
</evidence>
<feature type="transmembrane region" description="Helical" evidence="8">
    <location>
        <begin position="144"/>
        <end position="164"/>
    </location>
</feature>
<dbReference type="Pfam" id="PF02600">
    <property type="entry name" value="DsbB"/>
    <property type="match status" value="1"/>
</dbReference>
<evidence type="ECO:0000256" key="4">
    <source>
        <dbReference type="ARBA" id="ARBA00022982"/>
    </source>
</evidence>
<keyword evidence="10" id="KW-1185">Reference proteome</keyword>
<keyword evidence="6 8" id="KW-0472">Membrane</keyword>
<dbReference type="AlphaFoldDB" id="A0A437Q4W3"/>
<keyword evidence="3 8" id="KW-0812">Transmembrane</keyword>
<keyword evidence="4" id="KW-0249">Electron transport</keyword>
<keyword evidence="5 8" id="KW-1133">Transmembrane helix</keyword>
<dbReference type="GO" id="GO:0005886">
    <property type="term" value="C:plasma membrane"/>
    <property type="evidence" value="ECO:0007669"/>
    <property type="project" value="UniProtKB-SubCell"/>
</dbReference>
<dbReference type="InterPro" id="IPR023380">
    <property type="entry name" value="DsbB-like_sf"/>
</dbReference>
<feature type="transmembrane region" description="Helical" evidence="8">
    <location>
        <begin position="14"/>
        <end position="34"/>
    </location>
</feature>
<comment type="subcellular location">
    <subcellularLocation>
        <location evidence="1">Cell membrane</location>
        <topology evidence="1">Multi-pass membrane protein</topology>
    </subcellularLocation>
</comment>